<dbReference type="Gene3D" id="3.40.140.10">
    <property type="entry name" value="Cytidine Deaminase, domain 2"/>
    <property type="match status" value="1"/>
</dbReference>
<organism evidence="2 3">
    <name type="scientific">Deinococcus rufus</name>
    <dbReference type="NCBI Taxonomy" id="2136097"/>
    <lineage>
        <taxon>Bacteria</taxon>
        <taxon>Thermotogati</taxon>
        <taxon>Deinococcota</taxon>
        <taxon>Deinococci</taxon>
        <taxon>Deinococcales</taxon>
        <taxon>Deinococcaceae</taxon>
        <taxon>Deinococcus</taxon>
    </lineage>
</organism>
<evidence type="ECO:0000313" key="2">
    <source>
        <dbReference type="EMBL" id="MFC3834355.1"/>
    </source>
</evidence>
<dbReference type="PANTHER" id="PTHR11079">
    <property type="entry name" value="CYTOSINE DEAMINASE FAMILY MEMBER"/>
    <property type="match status" value="1"/>
</dbReference>
<evidence type="ECO:0000313" key="3">
    <source>
        <dbReference type="Proteomes" id="UP001595803"/>
    </source>
</evidence>
<dbReference type="InterPro" id="IPR002125">
    <property type="entry name" value="CMP_dCMP_dom"/>
</dbReference>
<sequence>MATPSPLSARDQTFLRRAIALSAQARREGHHPFGALVVSAAGEVVAEGINGARLPGGDPTRHAELVAVSRAARQLPPDALAACTLYTSAEPCAMCAGATYWCGVGRVVYALSEARLLTLTGRHPENPTLDLPCRDVFIRGQRVVEVVGPALEDEAAAVHVGFWA</sequence>
<dbReference type="EC" id="3.5.4.33" evidence="2"/>
<dbReference type="Proteomes" id="UP001595803">
    <property type="component" value="Unassembled WGS sequence"/>
</dbReference>
<comment type="caution">
    <text evidence="2">The sequence shown here is derived from an EMBL/GenBank/DDBJ whole genome shotgun (WGS) entry which is preliminary data.</text>
</comment>
<dbReference type="Pfam" id="PF00383">
    <property type="entry name" value="dCMP_cyt_deam_1"/>
    <property type="match status" value="1"/>
</dbReference>
<name>A0ABV7ZDR9_9DEIO</name>
<protein>
    <submittedName>
        <fullName evidence="2">Nucleoside deaminase</fullName>
        <ecNumber evidence="2">3.5.4.33</ecNumber>
    </submittedName>
</protein>
<keyword evidence="2" id="KW-0378">Hydrolase</keyword>
<dbReference type="RefSeq" id="WP_380102907.1">
    <property type="nucleotide sequence ID" value="NZ_JBHRZG010000022.1"/>
</dbReference>
<dbReference type="SUPFAM" id="SSF53927">
    <property type="entry name" value="Cytidine deaminase-like"/>
    <property type="match status" value="1"/>
</dbReference>
<keyword evidence="3" id="KW-1185">Reference proteome</keyword>
<accession>A0ABV7ZDR9</accession>
<dbReference type="GO" id="GO:0052717">
    <property type="term" value="F:tRNA-specific adenosine-34 deaminase activity"/>
    <property type="evidence" value="ECO:0007669"/>
    <property type="project" value="UniProtKB-EC"/>
</dbReference>
<gene>
    <name evidence="2" type="ORF">ACFOSB_15990</name>
</gene>
<feature type="domain" description="CMP/dCMP-type deaminase" evidence="1">
    <location>
        <begin position="9"/>
        <end position="125"/>
    </location>
</feature>
<dbReference type="CDD" id="cd01285">
    <property type="entry name" value="nucleoside_deaminase"/>
    <property type="match status" value="1"/>
</dbReference>
<dbReference type="PROSITE" id="PS51747">
    <property type="entry name" value="CYT_DCMP_DEAMINASES_2"/>
    <property type="match status" value="1"/>
</dbReference>
<dbReference type="InterPro" id="IPR016193">
    <property type="entry name" value="Cytidine_deaminase-like"/>
</dbReference>
<reference evidence="3" key="1">
    <citation type="journal article" date="2019" name="Int. J. Syst. Evol. Microbiol.">
        <title>The Global Catalogue of Microorganisms (GCM) 10K type strain sequencing project: providing services to taxonomists for standard genome sequencing and annotation.</title>
        <authorList>
            <consortium name="The Broad Institute Genomics Platform"/>
            <consortium name="The Broad Institute Genome Sequencing Center for Infectious Disease"/>
            <person name="Wu L."/>
            <person name="Ma J."/>
        </authorList>
    </citation>
    <scope>NUCLEOTIDE SEQUENCE [LARGE SCALE GENOMIC DNA]</scope>
    <source>
        <strain evidence="3">CCTCC AB 2017081</strain>
    </source>
</reference>
<evidence type="ECO:0000259" key="1">
    <source>
        <dbReference type="PROSITE" id="PS51747"/>
    </source>
</evidence>
<proteinExistence type="predicted"/>
<dbReference type="EMBL" id="JBHRZG010000022">
    <property type="protein sequence ID" value="MFC3834355.1"/>
    <property type="molecule type" value="Genomic_DNA"/>
</dbReference>
<dbReference type="PANTHER" id="PTHR11079:SF202">
    <property type="entry name" value="TRNA-SPECIFIC ADENOSINE DEAMINASE"/>
    <property type="match status" value="1"/>
</dbReference>